<comment type="similarity">
    <text evidence="2">Belongs to the Nudix hydrolase family.</text>
</comment>
<dbReference type="PANTHER" id="PTHR43758:SF2">
    <property type="entry name" value="OXIDIZED PURINE NUCLEOSIDE TRIPHOSPHATE HYDROLASE"/>
    <property type="match status" value="1"/>
</dbReference>
<evidence type="ECO:0000256" key="5">
    <source>
        <dbReference type="ARBA" id="ARBA00022842"/>
    </source>
</evidence>
<dbReference type="InterPro" id="IPR020476">
    <property type="entry name" value="Nudix_hydrolase"/>
</dbReference>
<dbReference type="SUPFAM" id="SSF55811">
    <property type="entry name" value="Nudix"/>
    <property type="match status" value="1"/>
</dbReference>
<evidence type="ECO:0000256" key="4">
    <source>
        <dbReference type="ARBA" id="ARBA00022801"/>
    </source>
</evidence>
<organism evidence="7 8">
    <name type="scientific">Fumia xinanensis</name>
    <dbReference type="NCBI Taxonomy" id="2763659"/>
    <lineage>
        <taxon>Bacteria</taxon>
        <taxon>Bacillati</taxon>
        <taxon>Bacillota</taxon>
        <taxon>Clostridia</taxon>
        <taxon>Eubacteriales</taxon>
        <taxon>Oscillospiraceae</taxon>
        <taxon>Fumia</taxon>
    </lineage>
</organism>
<accession>A0A926E4R0</accession>
<dbReference type="Gene3D" id="3.90.79.10">
    <property type="entry name" value="Nucleoside Triphosphate Pyrophosphohydrolase"/>
    <property type="match status" value="1"/>
</dbReference>
<dbReference type="CDD" id="cd18875">
    <property type="entry name" value="NUDIX_Hydrolase"/>
    <property type="match status" value="1"/>
</dbReference>
<proteinExistence type="inferred from homology"/>
<reference evidence="7" key="1">
    <citation type="submission" date="2020-08" db="EMBL/GenBank/DDBJ databases">
        <title>Genome public.</title>
        <authorList>
            <person name="Liu C."/>
            <person name="Sun Q."/>
        </authorList>
    </citation>
    <scope>NUCLEOTIDE SEQUENCE</scope>
    <source>
        <strain evidence="7">NSJ-33</strain>
    </source>
</reference>
<dbReference type="InterPro" id="IPR015797">
    <property type="entry name" value="NUDIX_hydrolase-like_dom_sf"/>
</dbReference>
<protein>
    <submittedName>
        <fullName evidence="7">8-oxo-dGTP diphosphatase</fullName>
    </submittedName>
</protein>
<name>A0A926E4R0_9FIRM</name>
<dbReference type="AlphaFoldDB" id="A0A926E4R0"/>
<dbReference type="GO" id="GO:0046872">
    <property type="term" value="F:metal ion binding"/>
    <property type="evidence" value="ECO:0007669"/>
    <property type="project" value="UniProtKB-KW"/>
</dbReference>
<dbReference type="EMBL" id="JACRSV010000001">
    <property type="protein sequence ID" value="MBC8559490.1"/>
    <property type="molecule type" value="Genomic_DNA"/>
</dbReference>
<keyword evidence="3" id="KW-0479">Metal-binding</keyword>
<evidence type="ECO:0000256" key="3">
    <source>
        <dbReference type="ARBA" id="ARBA00022723"/>
    </source>
</evidence>
<dbReference type="InterPro" id="IPR000086">
    <property type="entry name" value="NUDIX_hydrolase_dom"/>
</dbReference>
<dbReference type="GO" id="GO:0005737">
    <property type="term" value="C:cytoplasm"/>
    <property type="evidence" value="ECO:0007669"/>
    <property type="project" value="TreeGrafter"/>
</dbReference>
<evidence type="ECO:0000256" key="1">
    <source>
        <dbReference type="ARBA" id="ARBA00001946"/>
    </source>
</evidence>
<comment type="cofactor">
    <cofactor evidence="1">
        <name>Mg(2+)</name>
        <dbReference type="ChEBI" id="CHEBI:18420"/>
    </cofactor>
</comment>
<comment type="caution">
    <text evidence="7">The sequence shown here is derived from an EMBL/GenBank/DDBJ whole genome shotgun (WGS) entry which is preliminary data.</text>
</comment>
<evidence type="ECO:0000256" key="2">
    <source>
        <dbReference type="ARBA" id="ARBA00005582"/>
    </source>
</evidence>
<keyword evidence="4" id="KW-0378">Hydrolase</keyword>
<gene>
    <name evidence="7" type="ORF">H8710_05320</name>
</gene>
<evidence type="ECO:0000313" key="7">
    <source>
        <dbReference type="EMBL" id="MBC8559490.1"/>
    </source>
</evidence>
<dbReference type="GO" id="GO:0016818">
    <property type="term" value="F:hydrolase activity, acting on acid anhydrides, in phosphorus-containing anhydrides"/>
    <property type="evidence" value="ECO:0007669"/>
    <property type="project" value="TreeGrafter"/>
</dbReference>
<dbReference type="PROSITE" id="PS51462">
    <property type="entry name" value="NUDIX"/>
    <property type="match status" value="1"/>
</dbReference>
<keyword evidence="5" id="KW-0460">Magnesium</keyword>
<sequence>MCMVYDRRNDSVIVQERVLNWTGISFPGGHVETGESFMQSAIREVKEETGLTVTDLKPCGIVHWDHLDTGDKYLVFLYRTEDYTGEMISKTNEGKVYWMKLDALMKTDPKKLSPNFHEYLKLFLTDRYVEWHTPWEDNDKTYTADIW</sequence>
<evidence type="ECO:0000313" key="8">
    <source>
        <dbReference type="Proteomes" id="UP000610760"/>
    </source>
</evidence>
<dbReference type="PRINTS" id="PR00502">
    <property type="entry name" value="NUDIXFAMILY"/>
</dbReference>
<keyword evidence="8" id="KW-1185">Reference proteome</keyword>
<evidence type="ECO:0000259" key="6">
    <source>
        <dbReference type="PROSITE" id="PS51462"/>
    </source>
</evidence>
<feature type="domain" description="Nudix hydrolase" evidence="6">
    <location>
        <begin position="1"/>
        <end position="124"/>
    </location>
</feature>
<dbReference type="Proteomes" id="UP000610760">
    <property type="component" value="Unassembled WGS sequence"/>
</dbReference>
<dbReference type="PANTHER" id="PTHR43758">
    <property type="entry name" value="7,8-DIHYDRO-8-OXOGUANINE TRIPHOSPHATASE"/>
    <property type="match status" value="1"/>
</dbReference>
<dbReference type="Pfam" id="PF00293">
    <property type="entry name" value="NUDIX"/>
    <property type="match status" value="1"/>
</dbReference>